<comment type="subcellular location">
    <subcellularLocation>
        <location evidence="1">Cell membrane</location>
        <topology evidence="1">Multi-pass membrane protein</topology>
    </subcellularLocation>
</comment>
<dbReference type="InterPro" id="IPR019264">
    <property type="entry name" value="DUF2179"/>
</dbReference>
<evidence type="ECO:0000259" key="7">
    <source>
        <dbReference type="Pfam" id="PF10035"/>
    </source>
</evidence>
<keyword evidence="4 6" id="KW-1133">Transmembrane helix</keyword>
<dbReference type="Pfam" id="PF02588">
    <property type="entry name" value="YitT_membrane"/>
    <property type="match status" value="1"/>
</dbReference>
<feature type="domain" description="DUF2179" evidence="7">
    <location>
        <begin position="241"/>
        <end position="295"/>
    </location>
</feature>
<organism evidence="8 9">
    <name type="scientific">Anoxybacillus ayderensis</name>
    <dbReference type="NCBI Taxonomy" id="265546"/>
    <lineage>
        <taxon>Bacteria</taxon>
        <taxon>Bacillati</taxon>
        <taxon>Bacillota</taxon>
        <taxon>Bacilli</taxon>
        <taxon>Bacillales</taxon>
        <taxon>Anoxybacillaceae</taxon>
        <taxon>Anoxybacillus</taxon>
    </lineage>
</organism>
<keyword evidence="5 6" id="KW-0472">Membrane</keyword>
<name>A0A0D0HST0_9BACL</name>
<reference evidence="8 9" key="1">
    <citation type="submission" date="2015-01" db="EMBL/GenBank/DDBJ databases">
        <title>Genome sequence of Anoxybacillus ayderensis strain AB04.</title>
        <authorList>
            <person name="Belduz A.O."/>
            <person name="Canakci S."/>
            <person name="Chan K.-G."/>
            <person name="Kahar U.M."/>
            <person name="Yaakob A.S."/>
            <person name="Chan C.S."/>
            <person name="Goh K.M."/>
        </authorList>
    </citation>
    <scope>NUCLEOTIDE SEQUENCE [LARGE SCALE GENOMIC DNA]</scope>
    <source>
        <strain evidence="8 9">AB04</strain>
    </source>
</reference>
<keyword evidence="3 6" id="KW-0812">Transmembrane</keyword>
<dbReference type="PATRIC" id="fig|265546.4.peg.1999"/>
<feature type="transmembrane region" description="Helical" evidence="6">
    <location>
        <begin position="95"/>
        <end position="114"/>
    </location>
</feature>
<protein>
    <recommendedName>
        <fullName evidence="7">DUF2179 domain-containing protein</fullName>
    </recommendedName>
</protein>
<accession>A0A0D0HST0</accession>
<dbReference type="GO" id="GO:0005886">
    <property type="term" value="C:plasma membrane"/>
    <property type="evidence" value="ECO:0007669"/>
    <property type="project" value="UniProtKB-SubCell"/>
</dbReference>
<dbReference type="EMBL" id="JXTG01000010">
    <property type="protein sequence ID" value="KIP20898.1"/>
    <property type="molecule type" value="Genomic_DNA"/>
</dbReference>
<feature type="transmembrane region" description="Helical" evidence="6">
    <location>
        <begin position="126"/>
        <end position="148"/>
    </location>
</feature>
<dbReference type="PIRSF" id="PIRSF006483">
    <property type="entry name" value="Membrane_protein_YitT"/>
    <property type="match status" value="1"/>
</dbReference>
<sequence>MFLTGMLTFLYNKKRSHIQGVKLMKLKNVAFILLGSAIFAFGLVHFNMENKLAEGGFTGITLLLYFLFGIDPSISNLVLNIPLFFIGWKLLGRTTFFYTILGTVSLSVFLWIFQRYGFHIPLNNDLTLAALFAGVFIGVGLGIIFRYGGTTGGVDIIARLVYKYKGISMGKTMFLFDSCVIFLSLLTYLPYREGMYTLVAVFVGARVIDFLQEGAYAAKGATIISEKSDLICEKIMTEMERGVTILKGIGSYTKRERDVLYCVVAKNELSRLKSIITSVDPYAFVAISDVHDVHGEGFTLDENKQPLHE</sequence>
<dbReference type="PANTHER" id="PTHR33545">
    <property type="entry name" value="UPF0750 MEMBRANE PROTEIN YITT-RELATED"/>
    <property type="match status" value="1"/>
</dbReference>
<dbReference type="InterPro" id="IPR015867">
    <property type="entry name" value="N-reg_PII/ATP_PRibTrfase_C"/>
</dbReference>
<gene>
    <name evidence="8" type="ORF">JV16_01998</name>
</gene>
<dbReference type="Gene3D" id="3.30.70.120">
    <property type="match status" value="1"/>
</dbReference>
<keyword evidence="2" id="KW-1003">Cell membrane</keyword>
<evidence type="ECO:0000313" key="9">
    <source>
        <dbReference type="Proteomes" id="UP000032047"/>
    </source>
</evidence>
<evidence type="ECO:0000256" key="4">
    <source>
        <dbReference type="ARBA" id="ARBA00022989"/>
    </source>
</evidence>
<evidence type="ECO:0000256" key="2">
    <source>
        <dbReference type="ARBA" id="ARBA00022475"/>
    </source>
</evidence>
<comment type="caution">
    <text evidence="8">The sequence shown here is derived from an EMBL/GenBank/DDBJ whole genome shotgun (WGS) entry which is preliminary data.</text>
</comment>
<dbReference type="Proteomes" id="UP000032047">
    <property type="component" value="Unassembled WGS sequence"/>
</dbReference>
<dbReference type="PANTHER" id="PTHR33545:SF10">
    <property type="entry name" value="UPF0750 MEMBRANE PROTEIN YPJC"/>
    <property type="match status" value="1"/>
</dbReference>
<proteinExistence type="predicted"/>
<dbReference type="AlphaFoldDB" id="A0A0D0HST0"/>
<feature type="transmembrane region" description="Helical" evidence="6">
    <location>
        <begin position="29"/>
        <end position="48"/>
    </location>
</feature>
<evidence type="ECO:0000313" key="8">
    <source>
        <dbReference type="EMBL" id="KIP20898.1"/>
    </source>
</evidence>
<keyword evidence="9" id="KW-1185">Reference proteome</keyword>
<evidence type="ECO:0000256" key="6">
    <source>
        <dbReference type="SAM" id="Phobius"/>
    </source>
</evidence>
<evidence type="ECO:0000256" key="1">
    <source>
        <dbReference type="ARBA" id="ARBA00004651"/>
    </source>
</evidence>
<evidence type="ECO:0000256" key="5">
    <source>
        <dbReference type="ARBA" id="ARBA00023136"/>
    </source>
</evidence>
<dbReference type="Pfam" id="PF10035">
    <property type="entry name" value="DUF2179"/>
    <property type="match status" value="1"/>
</dbReference>
<dbReference type="InterPro" id="IPR051461">
    <property type="entry name" value="UPF0750_membrane"/>
</dbReference>
<dbReference type="InterPro" id="IPR003740">
    <property type="entry name" value="YitT"/>
</dbReference>
<dbReference type="CDD" id="cd16380">
    <property type="entry name" value="YitT_C"/>
    <property type="match status" value="1"/>
</dbReference>
<evidence type="ECO:0000256" key="3">
    <source>
        <dbReference type="ARBA" id="ARBA00022692"/>
    </source>
</evidence>
<feature type="transmembrane region" description="Helical" evidence="6">
    <location>
        <begin position="60"/>
        <end position="88"/>
    </location>
</feature>
<feature type="transmembrane region" description="Helical" evidence="6">
    <location>
        <begin position="169"/>
        <end position="189"/>
    </location>
</feature>